<sequence>MAKVSESIERQTMNVEDVAVALGISRGLAYALVK</sequence>
<proteinExistence type="predicted"/>
<name>X1SR52_9ZZZZ</name>
<comment type="caution">
    <text evidence="1">The sequence shown here is derived from an EMBL/GenBank/DDBJ whole genome shotgun (WGS) entry which is preliminary data.</text>
</comment>
<accession>X1SR52</accession>
<feature type="non-terminal residue" evidence="1">
    <location>
        <position position="34"/>
    </location>
</feature>
<organism evidence="1">
    <name type="scientific">marine sediment metagenome</name>
    <dbReference type="NCBI Taxonomy" id="412755"/>
    <lineage>
        <taxon>unclassified sequences</taxon>
        <taxon>metagenomes</taxon>
        <taxon>ecological metagenomes</taxon>
    </lineage>
</organism>
<gene>
    <name evidence="1" type="ORF">S12H4_38856</name>
</gene>
<dbReference type="EMBL" id="BARW01023425">
    <property type="protein sequence ID" value="GAI95537.1"/>
    <property type="molecule type" value="Genomic_DNA"/>
</dbReference>
<evidence type="ECO:0000313" key="1">
    <source>
        <dbReference type="EMBL" id="GAI95537.1"/>
    </source>
</evidence>
<dbReference type="AlphaFoldDB" id="X1SR52"/>
<protein>
    <submittedName>
        <fullName evidence="1">Uncharacterized protein</fullName>
    </submittedName>
</protein>
<reference evidence="1" key="1">
    <citation type="journal article" date="2014" name="Front. Microbiol.">
        <title>High frequency of phylogenetically diverse reductive dehalogenase-homologous genes in deep subseafloor sedimentary metagenomes.</title>
        <authorList>
            <person name="Kawai M."/>
            <person name="Futagami T."/>
            <person name="Toyoda A."/>
            <person name="Takaki Y."/>
            <person name="Nishi S."/>
            <person name="Hori S."/>
            <person name="Arai W."/>
            <person name="Tsubouchi T."/>
            <person name="Morono Y."/>
            <person name="Uchiyama I."/>
            <person name="Ito T."/>
            <person name="Fujiyama A."/>
            <person name="Inagaki F."/>
            <person name="Takami H."/>
        </authorList>
    </citation>
    <scope>NUCLEOTIDE SEQUENCE</scope>
    <source>
        <strain evidence="1">Expedition CK06-06</strain>
    </source>
</reference>